<proteinExistence type="predicted"/>
<accession>A0A0F8Z8B8</accession>
<gene>
    <name evidence="1" type="ORF">LCGC14_3002030</name>
</gene>
<comment type="caution">
    <text evidence="1">The sequence shown here is derived from an EMBL/GenBank/DDBJ whole genome shotgun (WGS) entry which is preliminary data.</text>
</comment>
<evidence type="ECO:0000313" key="1">
    <source>
        <dbReference type="EMBL" id="KKK62669.1"/>
    </source>
</evidence>
<protein>
    <submittedName>
        <fullName evidence="1">Uncharacterized protein</fullName>
    </submittedName>
</protein>
<organism evidence="1">
    <name type="scientific">marine sediment metagenome</name>
    <dbReference type="NCBI Taxonomy" id="412755"/>
    <lineage>
        <taxon>unclassified sequences</taxon>
        <taxon>metagenomes</taxon>
        <taxon>ecological metagenomes</taxon>
    </lineage>
</organism>
<name>A0A0F8Z8B8_9ZZZZ</name>
<reference evidence="1" key="1">
    <citation type="journal article" date="2015" name="Nature">
        <title>Complex archaea that bridge the gap between prokaryotes and eukaryotes.</title>
        <authorList>
            <person name="Spang A."/>
            <person name="Saw J.H."/>
            <person name="Jorgensen S.L."/>
            <person name="Zaremba-Niedzwiedzka K."/>
            <person name="Martijn J."/>
            <person name="Lind A.E."/>
            <person name="van Eijk R."/>
            <person name="Schleper C."/>
            <person name="Guy L."/>
            <person name="Ettema T.J."/>
        </authorList>
    </citation>
    <scope>NUCLEOTIDE SEQUENCE</scope>
</reference>
<dbReference type="EMBL" id="LAZR01061887">
    <property type="protein sequence ID" value="KKK62669.1"/>
    <property type="molecule type" value="Genomic_DNA"/>
</dbReference>
<dbReference type="AlphaFoldDB" id="A0A0F8Z8B8"/>
<sequence length="58" mass="6872">MTQKRLYPTVREKIEVDILTYNPAISLEELKKRVDKEILKQLRALWEVMKNGNAKSIE</sequence>